<dbReference type="RefSeq" id="WP_172687493.1">
    <property type="nucleotide sequence ID" value="NZ_KX149097.1"/>
</dbReference>
<dbReference type="EMBL" id="KX149097">
    <property type="protein sequence ID" value="ANS91853.1"/>
    <property type="molecule type" value="Genomic_DNA"/>
</dbReference>
<dbReference type="CDD" id="cd16428">
    <property type="entry name" value="TcpC_C"/>
    <property type="match status" value="1"/>
</dbReference>
<feature type="region of interest" description="Disordered" evidence="1">
    <location>
        <begin position="1"/>
        <end position="52"/>
    </location>
</feature>
<feature type="compositionally biased region" description="Basic residues" evidence="1">
    <location>
        <begin position="31"/>
        <end position="51"/>
    </location>
</feature>
<accession>A0A1B1P6N9</accession>
<keyword evidence="2" id="KW-0472">Membrane</keyword>
<keyword evidence="2" id="KW-1133">Transmembrane helix</keyword>
<organism evidence="3">
    <name type="scientific">Staphylococcus aureus</name>
    <dbReference type="NCBI Taxonomy" id="1280"/>
    <lineage>
        <taxon>Bacteria</taxon>
        <taxon>Bacillati</taxon>
        <taxon>Bacillota</taxon>
        <taxon>Bacilli</taxon>
        <taxon>Bacillales</taxon>
        <taxon>Staphylococcaceae</taxon>
        <taxon>Staphylococcus</taxon>
    </lineage>
</organism>
<geneLocation type="plasmid" evidence="3">
    <name>pWBG707</name>
</geneLocation>
<reference evidence="3" key="2">
    <citation type="submission" date="2016-04" db="EMBL/GenBank/DDBJ databases">
        <authorList>
            <person name="Ramsay J.P."/>
        </authorList>
    </citation>
    <scope>NUCLEOTIDE SEQUENCE</scope>
    <source>
        <strain evidence="3">WBG7410</strain>
        <plasmid evidence="3">pWBG707</plasmid>
    </source>
</reference>
<keyword evidence="2" id="KW-0812">Transmembrane</keyword>
<sequence length="391" mass="45450">MRKWGKQSDKKVKKQKSKPAQSEETTEDYRKKKKSADRLFKRNKLKKALKNRGKDDKILSKAKLKRPKGYNVVKTVVIIALFLIVVSWINAGNANRKASDVQERYHKLASQIDTNNKGNPATQVGAQEYAKEFIQKYYTYDKGQDRDKWIKNLNGYVDSSTLDDNSFKPENIEGSISVKDIKINDVESADKNQAKIYFTVTLDKKIIEEKTVKKKVKDEKSKKEKEETKTVKEDKHEDVKFNRYIKVYGNDKGYKLVTLPLPYEQKSNAEVQMAIATDNAKDVTTNYPDVKDYITSFMKVYASDDRDTTQTYFYNKSDTQLLNKNVEIKNVEEVKVYQENKQDELKAIVTVQMAEKDSGLTSRNKFEIRLKKLDDKKYNVIKISEPQYTKK</sequence>
<keyword evidence="3" id="KW-0614">Plasmid</keyword>
<dbReference type="InterPro" id="IPR035628">
    <property type="entry name" value="TcpC_C"/>
</dbReference>
<name>A0A1B1P6N9_STAAU</name>
<evidence type="ECO:0000256" key="2">
    <source>
        <dbReference type="SAM" id="Phobius"/>
    </source>
</evidence>
<dbReference type="AlphaFoldDB" id="A0A1B1P6N9"/>
<feature type="compositionally biased region" description="Basic and acidic residues" evidence="1">
    <location>
        <begin position="1"/>
        <end position="10"/>
    </location>
</feature>
<reference evidence="3" key="1">
    <citation type="journal article" date="1992" name="FEMS Microbiol. Lett.">
        <title>Conjugative trimethoprim resistance in Staphylococcus aureus.</title>
        <authorList>
            <person name="Udo E.E."/>
            <person name="Wei M.Q."/>
            <person name="Grubb W.B."/>
        </authorList>
    </citation>
    <scope>NUCLEOTIDE SEQUENCE</scope>
    <source>
        <strain evidence="3">WBG7410</strain>
        <plasmid evidence="3">pWBG707</plasmid>
    </source>
</reference>
<proteinExistence type="predicted"/>
<protein>
    <submittedName>
        <fullName evidence="3">Conjugation cluster detC</fullName>
    </submittedName>
</protein>
<feature type="transmembrane region" description="Helical" evidence="2">
    <location>
        <begin position="69"/>
        <end position="89"/>
    </location>
</feature>
<dbReference type="Gene3D" id="3.10.450.540">
    <property type="match status" value="1"/>
</dbReference>
<gene>
    <name evidence="3" type="ORF">pWBG707_00040</name>
</gene>
<evidence type="ECO:0000313" key="3">
    <source>
        <dbReference type="EMBL" id="ANS91853.1"/>
    </source>
</evidence>
<evidence type="ECO:0000256" key="1">
    <source>
        <dbReference type="SAM" id="MobiDB-lite"/>
    </source>
</evidence>